<dbReference type="Pfam" id="PF02386">
    <property type="entry name" value="TrkH"/>
    <property type="match status" value="2"/>
</dbReference>
<dbReference type="eggNOG" id="COG0168">
    <property type="taxonomic scope" value="Bacteria"/>
</dbReference>
<feature type="transmembrane region" description="Helical" evidence="13">
    <location>
        <begin position="278"/>
        <end position="297"/>
    </location>
</feature>
<feature type="binding site" evidence="12">
    <location>
        <position position="319"/>
    </location>
    <ligand>
        <name>K(+)</name>
        <dbReference type="ChEBI" id="CHEBI:29103"/>
    </ligand>
</feature>
<keyword evidence="15" id="KW-1185">Reference proteome</keyword>
<keyword evidence="4" id="KW-1003">Cell membrane</keyword>
<keyword evidence="6" id="KW-0633">Potassium transport</keyword>
<evidence type="ECO:0000256" key="10">
    <source>
        <dbReference type="ARBA" id="ARBA00023065"/>
    </source>
</evidence>
<dbReference type="GO" id="GO:0046872">
    <property type="term" value="F:metal ion binding"/>
    <property type="evidence" value="ECO:0007669"/>
    <property type="project" value="UniProtKB-KW"/>
</dbReference>
<feature type="transmembrane region" description="Helical" evidence="13">
    <location>
        <begin position="238"/>
        <end position="258"/>
    </location>
</feature>
<evidence type="ECO:0000256" key="11">
    <source>
        <dbReference type="ARBA" id="ARBA00023136"/>
    </source>
</evidence>
<dbReference type="EMBL" id="CP003155">
    <property type="protein sequence ID" value="AEV30389.1"/>
    <property type="molecule type" value="Genomic_DNA"/>
</dbReference>
<feature type="transmembrane region" description="Helical" evidence="13">
    <location>
        <begin position="455"/>
        <end position="478"/>
    </location>
</feature>
<comment type="similarity">
    <text evidence="2">Belongs to the TrkH potassium transport family.</text>
</comment>
<evidence type="ECO:0000256" key="3">
    <source>
        <dbReference type="ARBA" id="ARBA00022448"/>
    </source>
</evidence>
<keyword evidence="11 13" id="KW-0472">Membrane</keyword>
<dbReference type="AlphaFoldDB" id="G8QUT1"/>
<organism evidence="14 15">
    <name type="scientific">Sphaerochaeta pleomorpha (strain ATCC BAA-1885 / DSM 22778 / Grapes)</name>
    <dbReference type="NCBI Taxonomy" id="158190"/>
    <lineage>
        <taxon>Bacteria</taxon>
        <taxon>Pseudomonadati</taxon>
        <taxon>Spirochaetota</taxon>
        <taxon>Spirochaetia</taxon>
        <taxon>Spirochaetales</taxon>
        <taxon>Sphaerochaetaceae</taxon>
        <taxon>Sphaerochaeta</taxon>
    </lineage>
</organism>
<accession>G8QUT1</accession>
<dbReference type="Proteomes" id="UP000005632">
    <property type="component" value="Chromosome"/>
</dbReference>
<feature type="binding site" evidence="12">
    <location>
        <position position="435"/>
    </location>
    <ligand>
        <name>K(+)</name>
        <dbReference type="ChEBI" id="CHEBI:29103"/>
    </ligand>
</feature>
<dbReference type="KEGG" id="sgp:SpiGrapes_2628"/>
<feature type="transmembrane region" description="Helical" evidence="13">
    <location>
        <begin position="184"/>
        <end position="201"/>
    </location>
</feature>
<dbReference type="OrthoDB" id="9810952at2"/>
<dbReference type="InterPro" id="IPR004772">
    <property type="entry name" value="TrkH"/>
</dbReference>
<keyword evidence="9 13" id="KW-1133">Transmembrane helix</keyword>
<dbReference type="PIRSF" id="PIRSF006247">
    <property type="entry name" value="TrkH"/>
    <property type="match status" value="1"/>
</dbReference>
<dbReference type="PANTHER" id="PTHR32024">
    <property type="entry name" value="TRK SYSTEM POTASSIUM UPTAKE PROTEIN TRKG-RELATED"/>
    <property type="match status" value="1"/>
</dbReference>
<feature type="binding site" evidence="12">
    <location>
        <position position="114"/>
    </location>
    <ligand>
        <name>K(+)</name>
        <dbReference type="ChEBI" id="CHEBI:29103"/>
    </ligand>
</feature>
<dbReference type="STRING" id="158190.SpiGrapes_2628"/>
<feature type="transmembrane region" description="Helical" evidence="13">
    <location>
        <begin position="335"/>
        <end position="357"/>
    </location>
</feature>
<feature type="binding site" evidence="12">
    <location>
        <position position="113"/>
    </location>
    <ligand>
        <name>K(+)</name>
        <dbReference type="ChEBI" id="CHEBI:29103"/>
    </ligand>
</feature>
<sequence>MINWKQDATLLAKILIILALFMGIPTCLALYYGETTALHGFLVTYGAVFLFSAAIFLITRNNTNTHLNARDGYLFVSSTWIIATAFSAIPLVVSGSYVDYSSAYFEIMSGFTTTGATVLPEIESLPKSILFWRSETNWLGGMGIVVLFVALLPALGVSGTMLVGAESVGPTKDKLTPKIKTTASILWTIYVLFSLLETILLKFGGLSLYEAVTVTFSTMAAAGFCVKNASIGTFQSAYVDIVVTVFMMIAGANFALYYKAISGHLRSVWKDGELRAYLGIWGIISIISAISLSYNGTYDGFWQSLRFSAFQNASIITTTGFATANYINWPSLPQMLLFLLVFVGGCAGSAGGGIKVIRVVTLMKMAFVNIKQRIHPNGIFHVRVGQNSVKNEILLSISTFFGVYIATGLIGAVLISFSGADILTCFSSSFLCLGNIGIGFSEVGPTGNFAFYPSWIKWVCSFLMLAGRLELFTVYSLFSKVFWKR</sequence>
<feature type="binding site" evidence="12">
    <location>
        <position position="318"/>
    </location>
    <ligand>
        <name>K(+)</name>
        <dbReference type="ChEBI" id="CHEBI:29103"/>
    </ligand>
</feature>
<keyword evidence="10" id="KW-0406">Ion transport</keyword>
<reference evidence="14 15" key="1">
    <citation type="submission" date="2011-11" db="EMBL/GenBank/DDBJ databases">
        <title>Complete sequence of Spirochaeta sp. grapes.</title>
        <authorList>
            <consortium name="US DOE Joint Genome Institute"/>
            <person name="Lucas S."/>
            <person name="Han J."/>
            <person name="Lapidus A."/>
            <person name="Cheng J.-F."/>
            <person name="Goodwin L."/>
            <person name="Pitluck S."/>
            <person name="Peters L."/>
            <person name="Ovchinnikova G."/>
            <person name="Munk A.C."/>
            <person name="Detter J.C."/>
            <person name="Han C."/>
            <person name="Tapia R."/>
            <person name="Land M."/>
            <person name="Hauser L."/>
            <person name="Kyrpides N."/>
            <person name="Ivanova N."/>
            <person name="Pagani I."/>
            <person name="Ritalahtilisa K."/>
            <person name="Loeffler F."/>
            <person name="Woyke T."/>
        </authorList>
    </citation>
    <scope>NUCLEOTIDE SEQUENCE [LARGE SCALE GENOMIC DNA]</scope>
    <source>
        <strain evidence="15">ATCC BAA-1885 / DSM 22778 / Grapes</strain>
    </source>
</reference>
<keyword evidence="7 13" id="KW-0812">Transmembrane</keyword>
<gene>
    <name evidence="14" type="ordered locus">SpiGrapes_2628</name>
</gene>
<keyword evidence="5" id="KW-0997">Cell inner membrane</keyword>
<feature type="transmembrane region" description="Helical" evidence="13">
    <location>
        <begin position="12"/>
        <end position="32"/>
    </location>
</feature>
<keyword evidence="12" id="KW-0479">Metal-binding</keyword>
<dbReference type="GO" id="GO:0005886">
    <property type="term" value="C:plasma membrane"/>
    <property type="evidence" value="ECO:0007669"/>
    <property type="project" value="UniProtKB-SubCell"/>
</dbReference>
<name>G8QUT1_SPHPG</name>
<evidence type="ECO:0000256" key="4">
    <source>
        <dbReference type="ARBA" id="ARBA00022475"/>
    </source>
</evidence>
<dbReference type="HOGENOM" id="CLU_030708_0_2_12"/>
<evidence type="ECO:0000256" key="9">
    <source>
        <dbReference type="ARBA" id="ARBA00022989"/>
    </source>
</evidence>
<feature type="transmembrane region" description="Helical" evidence="13">
    <location>
        <begin position="393"/>
        <end position="417"/>
    </location>
</feature>
<dbReference type="GO" id="GO:0015379">
    <property type="term" value="F:potassium:chloride symporter activity"/>
    <property type="evidence" value="ECO:0007669"/>
    <property type="project" value="InterPro"/>
</dbReference>
<evidence type="ECO:0000256" key="8">
    <source>
        <dbReference type="ARBA" id="ARBA00022958"/>
    </source>
</evidence>
<feature type="transmembrane region" description="Helical" evidence="13">
    <location>
        <begin position="38"/>
        <end position="60"/>
    </location>
</feature>
<evidence type="ECO:0000256" key="5">
    <source>
        <dbReference type="ARBA" id="ARBA00022519"/>
    </source>
</evidence>
<evidence type="ECO:0000256" key="6">
    <source>
        <dbReference type="ARBA" id="ARBA00022538"/>
    </source>
</evidence>
<keyword evidence="3" id="KW-0813">Transport</keyword>
<feature type="transmembrane region" description="Helical" evidence="13">
    <location>
        <begin position="72"/>
        <end position="93"/>
    </location>
</feature>
<dbReference type="InterPro" id="IPR003445">
    <property type="entry name" value="Cat_transpt"/>
</dbReference>
<evidence type="ECO:0000256" key="13">
    <source>
        <dbReference type="SAM" id="Phobius"/>
    </source>
</evidence>
<evidence type="ECO:0000313" key="14">
    <source>
        <dbReference type="EMBL" id="AEV30389.1"/>
    </source>
</evidence>
<protein>
    <submittedName>
        <fullName evidence="14">Trk-type K+ transport system, membrane component</fullName>
    </submittedName>
</protein>
<dbReference type="PANTHER" id="PTHR32024:SF2">
    <property type="entry name" value="TRK SYSTEM POTASSIUM UPTAKE PROTEIN TRKG-RELATED"/>
    <property type="match status" value="1"/>
</dbReference>
<proteinExistence type="inferred from homology"/>
<evidence type="ECO:0000256" key="2">
    <source>
        <dbReference type="ARBA" id="ARBA00009137"/>
    </source>
</evidence>
<comment type="subcellular location">
    <subcellularLocation>
        <location evidence="1">Cell inner membrane</location>
        <topology evidence="1">Multi-pass membrane protein</topology>
    </subcellularLocation>
</comment>
<keyword evidence="8 12" id="KW-0630">Potassium</keyword>
<evidence type="ECO:0000256" key="1">
    <source>
        <dbReference type="ARBA" id="ARBA00004429"/>
    </source>
</evidence>
<evidence type="ECO:0000256" key="12">
    <source>
        <dbReference type="PIRSR" id="PIRSR006247-1"/>
    </source>
</evidence>
<evidence type="ECO:0000256" key="7">
    <source>
        <dbReference type="ARBA" id="ARBA00022692"/>
    </source>
</evidence>
<feature type="transmembrane region" description="Helical" evidence="13">
    <location>
        <begin position="138"/>
        <end position="163"/>
    </location>
</feature>
<evidence type="ECO:0000313" key="15">
    <source>
        <dbReference type="Proteomes" id="UP000005632"/>
    </source>
</evidence>